<dbReference type="RefSeq" id="WP_218603236.1">
    <property type="nucleotide sequence ID" value="NZ_JADQDJ010000114.1"/>
</dbReference>
<keyword evidence="2" id="KW-1185">Reference proteome</keyword>
<accession>A0ABS6UNL4</accession>
<evidence type="ECO:0000313" key="2">
    <source>
        <dbReference type="Proteomes" id="UP000694287"/>
    </source>
</evidence>
<proteinExistence type="predicted"/>
<protein>
    <submittedName>
        <fullName evidence="1">Uncharacterized protein</fullName>
    </submittedName>
</protein>
<dbReference type="Proteomes" id="UP000694287">
    <property type="component" value="Unassembled WGS sequence"/>
</dbReference>
<comment type="caution">
    <text evidence="1">The sequence shown here is derived from an EMBL/GenBank/DDBJ whole genome shotgun (WGS) entry which is preliminary data.</text>
</comment>
<organism evidence="1 2">
    <name type="scientific">Pseudonocardia abyssalis</name>
    <dbReference type="NCBI Taxonomy" id="2792008"/>
    <lineage>
        <taxon>Bacteria</taxon>
        <taxon>Bacillati</taxon>
        <taxon>Actinomycetota</taxon>
        <taxon>Actinomycetes</taxon>
        <taxon>Pseudonocardiales</taxon>
        <taxon>Pseudonocardiaceae</taxon>
        <taxon>Pseudonocardia</taxon>
    </lineage>
</organism>
<reference evidence="1 2" key="1">
    <citation type="submission" date="2020-11" db="EMBL/GenBank/DDBJ databases">
        <title>Pseudonocardia abyssalis sp. nov. and Pseudonocardia oceani sp. nov., description and phylogenomic analysis of two novel actinomycetes isolated from the deep Southern Ocean.</title>
        <authorList>
            <person name="Parra J."/>
        </authorList>
    </citation>
    <scope>NUCLEOTIDE SEQUENCE [LARGE SCALE GENOMIC DNA]</scope>
    <source>
        <strain evidence="1 2">KRD-168</strain>
    </source>
</reference>
<gene>
    <name evidence="1" type="ORF">I4I81_06230</name>
</gene>
<sequence length="85" mass="8505">MPASLGLDPVTGPRDGQHRAAVAEICAACATAGITGDSVTEVGRDFRMVAAGSDVGFLEAGVTAARARRDALTTSENDTEGVATA</sequence>
<name>A0ABS6UNL4_9PSEU</name>
<dbReference type="EMBL" id="JADQDK010000001">
    <property type="protein sequence ID" value="MBW0133848.1"/>
    <property type="molecule type" value="Genomic_DNA"/>
</dbReference>
<evidence type="ECO:0000313" key="1">
    <source>
        <dbReference type="EMBL" id="MBW0133848.1"/>
    </source>
</evidence>